<evidence type="ECO:0000313" key="3">
    <source>
        <dbReference type="Proteomes" id="UP000594262"/>
    </source>
</evidence>
<feature type="compositionally biased region" description="Polar residues" evidence="1">
    <location>
        <begin position="61"/>
        <end position="74"/>
    </location>
</feature>
<accession>A0A7M5TYK2</accession>
<name>A0A7M5TYK2_9CNID</name>
<evidence type="ECO:0000256" key="1">
    <source>
        <dbReference type="SAM" id="MobiDB-lite"/>
    </source>
</evidence>
<dbReference type="Proteomes" id="UP000594262">
    <property type="component" value="Unplaced"/>
</dbReference>
<feature type="region of interest" description="Disordered" evidence="1">
    <location>
        <begin position="44"/>
        <end position="111"/>
    </location>
</feature>
<feature type="compositionally biased region" description="Basic and acidic residues" evidence="1">
    <location>
        <begin position="89"/>
        <end position="101"/>
    </location>
</feature>
<evidence type="ECO:0000313" key="2">
    <source>
        <dbReference type="EnsemblMetazoa" id="CLYHEMP003798.1"/>
    </source>
</evidence>
<sequence>MIRATSSHVRWVDINNVQYRYQALQFHSEVMEVLLEESRERFSSMDSWSNGGDGSRKPSLNKRSSSVTSNGSFDSTTSRSRKTSVVQIKAKDDTSDYHSDDEVFDGDQNNNEINMEDFRTRVCYVGSCSIQKTSRISISDDREDTVEQIDELPDLKSGIKFFRDRSNSLKEQQVNEIELIKKRKELGRSKSLNSKQRLWELPRESTIHEVIHSPN</sequence>
<dbReference type="EnsemblMetazoa" id="CLYHEMT003798.2">
    <property type="protein sequence ID" value="CLYHEMP003798.2"/>
    <property type="gene ID" value="CLYHEMG003798"/>
</dbReference>
<dbReference type="OrthoDB" id="6036234at2759"/>
<dbReference type="EnsemblMetazoa" id="CLYHEMT003798.1">
    <property type="protein sequence ID" value="CLYHEMP003798.1"/>
    <property type="gene ID" value="CLYHEMG003798"/>
</dbReference>
<dbReference type="AlphaFoldDB" id="A0A7M5TYK2"/>
<dbReference type="GeneID" id="136797603"/>
<dbReference type="RefSeq" id="XP_066910297.1">
    <property type="nucleotide sequence ID" value="XM_067054196.1"/>
</dbReference>
<proteinExistence type="predicted"/>
<keyword evidence="3" id="KW-1185">Reference proteome</keyword>
<protein>
    <submittedName>
        <fullName evidence="2">Uncharacterized protein</fullName>
    </submittedName>
</protein>
<organism evidence="2 3">
    <name type="scientific">Clytia hemisphaerica</name>
    <dbReference type="NCBI Taxonomy" id="252671"/>
    <lineage>
        <taxon>Eukaryota</taxon>
        <taxon>Metazoa</taxon>
        <taxon>Cnidaria</taxon>
        <taxon>Hydrozoa</taxon>
        <taxon>Hydroidolina</taxon>
        <taxon>Leptothecata</taxon>
        <taxon>Obeliida</taxon>
        <taxon>Clytiidae</taxon>
        <taxon>Clytia</taxon>
    </lineage>
</organism>
<reference evidence="2" key="1">
    <citation type="submission" date="2021-01" db="UniProtKB">
        <authorList>
            <consortium name="EnsemblMetazoa"/>
        </authorList>
    </citation>
    <scope>IDENTIFICATION</scope>
</reference>